<feature type="non-terminal residue" evidence="2">
    <location>
        <position position="1"/>
    </location>
</feature>
<keyword evidence="3" id="KW-1185">Reference proteome</keyword>
<evidence type="ECO:0008006" key="4">
    <source>
        <dbReference type="Google" id="ProtNLM"/>
    </source>
</evidence>
<feature type="compositionally biased region" description="Basic and acidic residues" evidence="1">
    <location>
        <begin position="39"/>
        <end position="52"/>
    </location>
</feature>
<evidence type="ECO:0000256" key="1">
    <source>
        <dbReference type="SAM" id="MobiDB-lite"/>
    </source>
</evidence>
<accession>A0ABD0QXS9</accession>
<reference evidence="2 3" key="1">
    <citation type="submission" date="2024-05" db="EMBL/GenBank/DDBJ databases">
        <title>Genome sequencing and assembly of Indian major carp, Cirrhinus mrigala (Hamilton, 1822).</title>
        <authorList>
            <person name="Mohindra V."/>
            <person name="Chowdhury L.M."/>
            <person name="Lal K."/>
            <person name="Jena J.K."/>
        </authorList>
    </citation>
    <scope>NUCLEOTIDE SEQUENCE [LARGE SCALE GENOMIC DNA]</scope>
    <source>
        <strain evidence="2">CM1030</strain>
        <tissue evidence="2">Blood</tissue>
    </source>
</reference>
<evidence type="ECO:0000313" key="3">
    <source>
        <dbReference type="Proteomes" id="UP001529510"/>
    </source>
</evidence>
<dbReference type="Proteomes" id="UP001529510">
    <property type="component" value="Unassembled WGS sequence"/>
</dbReference>
<sequence>KSLSDDQTAAASLPPLPHPLAKTQCRDNSTQCEEPSDETNPKTEHVPESSSS</sequence>
<organism evidence="2 3">
    <name type="scientific">Cirrhinus mrigala</name>
    <name type="common">Mrigala</name>
    <dbReference type="NCBI Taxonomy" id="683832"/>
    <lineage>
        <taxon>Eukaryota</taxon>
        <taxon>Metazoa</taxon>
        <taxon>Chordata</taxon>
        <taxon>Craniata</taxon>
        <taxon>Vertebrata</taxon>
        <taxon>Euteleostomi</taxon>
        <taxon>Actinopterygii</taxon>
        <taxon>Neopterygii</taxon>
        <taxon>Teleostei</taxon>
        <taxon>Ostariophysi</taxon>
        <taxon>Cypriniformes</taxon>
        <taxon>Cyprinidae</taxon>
        <taxon>Labeoninae</taxon>
        <taxon>Labeonini</taxon>
        <taxon>Cirrhinus</taxon>
    </lineage>
</organism>
<feature type="region of interest" description="Disordered" evidence="1">
    <location>
        <begin position="1"/>
        <end position="52"/>
    </location>
</feature>
<dbReference type="AlphaFoldDB" id="A0ABD0QXS9"/>
<feature type="non-terminal residue" evidence="2">
    <location>
        <position position="52"/>
    </location>
</feature>
<evidence type="ECO:0000313" key="2">
    <source>
        <dbReference type="EMBL" id="KAL0191051.1"/>
    </source>
</evidence>
<proteinExistence type="predicted"/>
<comment type="caution">
    <text evidence="2">The sequence shown here is derived from an EMBL/GenBank/DDBJ whole genome shotgun (WGS) entry which is preliminary data.</text>
</comment>
<dbReference type="EMBL" id="JAMKFB020000006">
    <property type="protein sequence ID" value="KAL0191051.1"/>
    <property type="molecule type" value="Genomic_DNA"/>
</dbReference>
<protein>
    <recommendedName>
        <fullName evidence="4">Peroxisome proliferator activated receptor gamma</fullName>
    </recommendedName>
</protein>
<name>A0ABD0QXS9_CIRMR</name>
<gene>
    <name evidence="2" type="ORF">M9458_013749</name>
</gene>